<evidence type="ECO:0000256" key="3">
    <source>
        <dbReference type="ARBA" id="ARBA00022722"/>
    </source>
</evidence>
<dbReference type="PANTHER" id="PTHR30255">
    <property type="entry name" value="SINGLE-STRANDED-DNA-SPECIFIC EXONUCLEASE RECJ"/>
    <property type="match status" value="1"/>
</dbReference>
<evidence type="ECO:0000256" key="4">
    <source>
        <dbReference type="ARBA" id="ARBA00022801"/>
    </source>
</evidence>
<dbReference type="GO" id="GO:0008409">
    <property type="term" value="F:5'-3' exonuclease activity"/>
    <property type="evidence" value="ECO:0007669"/>
    <property type="project" value="InterPro"/>
</dbReference>
<dbReference type="InterPro" id="IPR003156">
    <property type="entry name" value="DHHA1_dom"/>
</dbReference>
<dbReference type="InterPro" id="IPR038763">
    <property type="entry name" value="DHH_sf"/>
</dbReference>
<dbReference type="InterPro" id="IPR051673">
    <property type="entry name" value="SSDNA_exonuclease_RecJ"/>
</dbReference>
<name>A0A1H8FVE9_9BACL</name>
<keyword evidence="4" id="KW-0378">Hydrolase</keyword>
<dbReference type="SUPFAM" id="SSF64182">
    <property type="entry name" value="DHH phosphoesterases"/>
    <property type="match status" value="1"/>
</dbReference>
<feature type="region of interest" description="Disordered" evidence="6">
    <location>
        <begin position="786"/>
        <end position="805"/>
    </location>
</feature>
<gene>
    <name evidence="11" type="ORF">SAMN05444955_10989</name>
</gene>
<dbReference type="Gene3D" id="3.10.310.30">
    <property type="match status" value="1"/>
</dbReference>
<evidence type="ECO:0000256" key="2">
    <source>
        <dbReference type="ARBA" id="ARBA00019841"/>
    </source>
</evidence>
<dbReference type="InterPro" id="IPR018779">
    <property type="entry name" value="RecJ_C"/>
</dbReference>
<feature type="domain" description="DHHA1" evidence="8">
    <location>
        <begin position="345"/>
        <end position="439"/>
    </location>
</feature>
<dbReference type="InterPro" id="IPR001667">
    <property type="entry name" value="DDH_dom"/>
</dbReference>
<accession>A0A1H8FVE9</accession>
<evidence type="ECO:0000256" key="1">
    <source>
        <dbReference type="ARBA" id="ARBA00005915"/>
    </source>
</evidence>
<feature type="domain" description="Single-stranded-DNA-specific exonuclease RecJ C-terminal" evidence="9">
    <location>
        <begin position="566"/>
        <end position="770"/>
    </location>
</feature>
<dbReference type="Pfam" id="PF02272">
    <property type="entry name" value="DHHA1"/>
    <property type="match status" value="1"/>
</dbReference>
<feature type="domain" description="DDH" evidence="7">
    <location>
        <begin position="82"/>
        <end position="226"/>
    </location>
</feature>
<dbReference type="NCBIfam" id="TIGR00644">
    <property type="entry name" value="recJ"/>
    <property type="match status" value="1"/>
</dbReference>
<feature type="domain" description="RecJ OB" evidence="10">
    <location>
        <begin position="454"/>
        <end position="559"/>
    </location>
</feature>
<dbReference type="GO" id="GO:0006310">
    <property type="term" value="P:DNA recombination"/>
    <property type="evidence" value="ECO:0007669"/>
    <property type="project" value="InterPro"/>
</dbReference>
<evidence type="ECO:0000259" key="8">
    <source>
        <dbReference type="Pfam" id="PF02272"/>
    </source>
</evidence>
<feature type="compositionally biased region" description="Polar residues" evidence="6">
    <location>
        <begin position="796"/>
        <end position="805"/>
    </location>
</feature>
<sequence>MLRSKTRWQAAEVDPDLCGQLAGKLEIHPILAGMLIRRGIQNPEQAERFLFPKLDDLHDPFLLDGMREAVERIQRALDQKEKILIYGDYDADGVSSTSLLMHVFRGLGADVDYYIPHRFREGYGINNEALRLAKDRGYQLIISVDTGISAVEEAQFARQMGLDLIITDHHEPPEILPDALAVINPKKPGCPYPFDMLAGVGVAFKLATAVLGRVPEELLEIVALGTIADLVPLVDENRIFATYGLKRMNLREHVGISALLQTAGIEQEVSAGHVGFALGPRINASGRLDSANLAVELMITTDTEQALAMAEELDHMNRERQQLVEEMTEEAVHEVESQPERHRYVIVVAKPGWNVGVVGIVASRLVEKYYRPVLVLGIDEEKGMAKGSARSIPGFDIYKALTACQDLLPHYGGHSMAAGMTLPAGDLSRLHDRLTRLAKEWLTPEDYIPLSVADGELTLDNVDPVLIDQLQSLAPYGMGNPTPLFIVRGARVNRVQLMGQQSNHLKLYLESGQRQLEAVGFRLGGLAEEMTPHAQVELLGELQMNEWNGKCTPQLLIRDMAIPHLQIFDWRSNRVQPERLAAIDEHGLFICTKSSVEQPIIREKAPERIAIWEDLPENGWEQAKTAKHVIFVDPPPSLELFCRGLQFCREAERLYFIFGDAPFDDMLVKAPSRDQFKVLYQTLRGKGPISISKHMPALMRKTGLQKRVLSFMIQVFEELGFLRIEQDWIHVNPDPVKRALTESALYQRQLAGEQVLQKLVYSSYRELCDYLYAHMAVKWNIGGKSDGLQREDSGDSRLSATGDSF</sequence>
<dbReference type="AlphaFoldDB" id="A0A1H8FVE9"/>
<dbReference type="PANTHER" id="PTHR30255:SF2">
    <property type="entry name" value="SINGLE-STRANDED-DNA-SPECIFIC EXONUCLEASE RECJ"/>
    <property type="match status" value="1"/>
</dbReference>
<dbReference type="Pfam" id="PF01368">
    <property type="entry name" value="DHH"/>
    <property type="match status" value="1"/>
</dbReference>
<evidence type="ECO:0000313" key="12">
    <source>
        <dbReference type="Proteomes" id="UP000199695"/>
    </source>
</evidence>
<reference evidence="11 12" key="1">
    <citation type="submission" date="2016-10" db="EMBL/GenBank/DDBJ databases">
        <authorList>
            <person name="de Groot N.N."/>
        </authorList>
    </citation>
    <scope>NUCLEOTIDE SEQUENCE [LARGE SCALE GENOMIC DNA]</scope>
    <source>
        <strain evidence="11 12">DSM 46701</strain>
    </source>
</reference>
<organism evidence="11 12">
    <name type="scientific">Lihuaxuella thermophila</name>
    <dbReference type="NCBI Taxonomy" id="1173111"/>
    <lineage>
        <taxon>Bacteria</taxon>
        <taxon>Bacillati</taxon>
        <taxon>Bacillota</taxon>
        <taxon>Bacilli</taxon>
        <taxon>Bacillales</taxon>
        <taxon>Thermoactinomycetaceae</taxon>
        <taxon>Lihuaxuella</taxon>
    </lineage>
</organism>
<comment type="similarity">
    <text evidence="1">Belongs to the RecJ family.</text>
</comment>
<proteinExistence type="inferred from homology"/>
<dbReference type="InterPro" id="IPR004610">
    <property type="entry name" value="RecJ"/>
</dbReference>
<dbReference type="STRING" id="1173111.SAMN05444955_10989"/>
<dbReference type="GO" id="GO:0006281">
    <property type="term" value="P:DNA repair"/>
    <property type="evidence" value="ECO:0007669"/>
    <property type="project" value="InterPro"/>
</dbReference>
<evidence type="ECO:0000313" key="11">
    <source>
        <dbReference type="EMBL" id="SEN35525.1"/>
    </source>
</evidence>
<dbReference type="GO" id="GO:0003676">
    <property type="term" value="F:nucleic acid binding"/>
    <property type="evidence" value="ECO:0007669"/>
    <property type="project" value="InterPro"/>
</dbReference>
<dbReference type="Pfam" id="PF10141">
    <property type="entry name" value="ssDNA-exonuc_C"/>
    <property type="match status" value="1"/>
</dbReference>
<keyword evidence="5 11" id="KW-0269">Exonuclease</keyword>
<protein>
    <recommendedName>
        <fullName evidence="2">Single-stranded-DNA-specific exonuclease RecJ</fullName>
    </recommendedName>
</protein>
<evidence type="ECO:0000259" key="7">
    <source>
        <dbReference type="Pfam" id="PF01368"/>
    </source>
</evidence>
<dbReference type="Proteomes" id="UP000199695">
    <property type="component" value="Unassembled WGS sequence"/>
</dbReference>
<keyword evidence="12" id="KW-1185">Reference proteome</keyword>
<dbReference type="Pfam" id="PF17768">
    <property type="entry name" value="RecJ_OB"/>
    <property type="match status" value="1"/>
</dbReference>
<keyword evidence="3" id="KW-0540">Nuclease</keyword>
<evidence type="ECO:0000259" key="10">
    <source>
        <dbReference type="Pfam" id="PF17768"/>
    </source>
</evidence>
<evidence type="ECO:0000256" key="5">
    <source>
        <dbReference type="ARBA" id="ARBA00022839"/>
    </source>
</evidence>
<dbReference type="OrthoDB" id="9809852at2"/>
<evidence type="ECO:0000259" key="9">
    <source>
        <dbReference type="Pfam" id="PF10141"/>
    </source>
</evidence>
<evidence type="ECO:0000256" key="6">
    <source>
        <dbReference type="SAM" id="MobiDB-lite"/>
    </source>
</evidence>
<dbReference type="Gene3D" id="3.90.1640.30">
    <property type="match status" value="1"/>
</dbReference>
<dbReference type="RefSeq" id="WP_089969287.1">
    <property type="nucleotide sequence ID" value="NZ_FOCQ01000009.1"/>
</dbReference>
<dbReference type="InterPro" id="IPR041122">
    <property type="entry name" value="RecJ_OB"/>
</dbReference>
<dbReference type="EMBL" id="FOCQ01000009">
    <property type="protein sequence ID" value="SEN35525.1"/>
    <property type="molecule type" value="Genomic_DNA"/>
</dbReference>